<protein>
    <recommendedName>
        <fullName evidence="4">Manganese efflux pump MntP</fullName>
    </recommendedName>
</protein>
<keyword evidence="1" id="KW-0812">Transmembrane</keyword>
<proteinExistence type="predicted"/>
<dbReference type="KEGG" id="mru:mru_1642"/>
<dbReference type="GeneID" id="8771303"/>
<dbReference type="AlphaFoldDB" id="D3E4U8"/>
<evidence type="ECO:0000313" key="2">
    <source>
        <dbReference type="EMBL" id="ADC47492.1"/>
    </source>
</evidence>
<keyword evidence="1" id="KW-0472">Membrane</keyword>
<feature type="transmembrane region" description="Helical" evidence="1">
    <location>
        <begin position="39"/>
        <end position="60"/>
    </location>
</feature>
<keyword evidence="3" id="KW-1185">Reference proteome</keyword>
<dbReference type="HOGENOM" id="CLU_2447716_0_0_2"/>
<feature type="transmembrane region" description="Helical" evidence="1">
    <location>
        <begin position="72"/>
        <end position="94"/>
    </location>
</feature>
<reference evidence="2 3" key="1">
    <citation type="journal article" date="2010" name="PLoS ONE">
        <title>The genome sequence of the rumen methanogen Methanobrevibacter ruminantium reveals new possibilities for controlling ruminant methane emissions.</title>
        <authorList>
            <person name="Leahy S.C."/>
            <person name="Kelly W.J."/>
            <person name="Altermann E."/>
            <person name="Ronimus R.S."/>
            <person name="Yeoman C.J."/>
            <person name="Pacheco D.M."/>
            <person name="Li D."/>
            <person name="Kong Z."/>
            <person name="McTavish S."/>
            <person name="Sang C."/>
            <person name="Lambie S.C."/>
            <person name="Janssen P.H."/>
            <person name="Dey D."/>
            <person name="Attwood G.T."/>
        </authorList>
    </citation>
    <scope>NUCLEOTIDE SEQUENCE [LARGE SCALE GENOMIC DNA]</scope>
    <source>
        <strain evidence="3">ATCC 35063 / DSM 1093 / JCM 13430 / OCM 146 / M1</strain>
    </source>
</reference>
<dbReference type="PATRIC" id="fig|634498.28.peg.1643"/>
<evidence type="ECO:0000313" key="3">
    <source>
        <dbReference type="Proteomes" id="UP000008680"/>
    </source>
</evidence>
<name>D3E4U8_METRM</name>
<accession>D3E4U8</accession>
<dbReference type="RefSeq" id="WP_012956440.1">
    <property type="nucleotide sequence ID" value="NC_013790.1"/>
</dbReference>
<organism evidence="2 3">
    <name type="scientific">Methanobrevibacter ruminantium (strain ATCC 35063 / DSM 1093 / JCM 13430 / OCM 146 / M1)</name>
    <name type="common">Methanobacterium ruminantium</name>
    <dbReference type="NCBI Taxonomy" id="634498"/>
    <lineage>
        <taxon>Archaea</taxon>
        <taxon>Methanobacteriati</taxon>
        <taxon>Methanobacteriota</taxon>
        <taxon>Methanomada group</taxon>
        <taxon>Methanobacteria</taxon>
        <taxon>Methanobacteriales</taxon>
        <taxon>Methanobacteriaceae</taxon>
        <taxon>Methanobrevibacter</taxon>
    </lineage>
</organism>
<dbReference type="OrthoDB" id="76805at2157"/>
<feature type="transmembrane region" description="Helical" evidence="1">
    <location>
        <begin position="12"/>
        <end position="33"/>
    </location>
</feature>
<evidence type="ECO:0000256" key="1">
    <source>
        <dbReference type="SAM" id="Phobius"/>
    </source>
</evidence>
<evidence type="ECO:0008006" key="4">
    <source>
        <dbReference type="Google" id="ProtNLM"/>
    </source>
</evidence>
<dbReference type="eggNOG" id="arCOG09733">
    <property type="taxonomic scope" value="Archaea"/>
</dbReference>
<gene>
    <name evidence="2" type="ordered locus">mru_1642</name>
</gene>
<keyword evidence="1" id="KW-1133">Transmembrane helix</keyword>
<dbReference type="Proteomes" id="UP000008680">
    <property type="component" value="Chromosome"/>
</dbReference>
<dbReference type="EMBL" id="CP001719">
    <property type="protein sequence ID" value="ADC47492.1"/>
    <property type="molecule type" value="Genomic_DNA"/>
</dbReference>
<sequence length="95" mass="10377">MSFAESLKEYKPFLGLLIFGNIENLVLAAQGVIEGADPFLVAGASVCFVIIWQFIGVFGTKSAMKYSRHIEFIGGFAIFVLGIQSMLPLIYQLLG</sequence>